<feature type="binding site" evidence="12">
    <location>
        <position position="252"/>
    </location>
    <ligand>
        <name>[2Fe-2S] cluster</name>
        <dbReference type="ChEBI" id="CHEBI:190135"/>
    </ligand>
</feature>
<dbReference type="InterPro" id="IPR019480">
    <property type="entry name" value="Dihydroorotate_DH_Fe-S-bd"/>
</dbReference>
<evidence type="ECO:0000256" key="1">
    <source>
        <dbReference type="ARBA" id="ARBA00006422"/>
    </source>
</evidence>
<comment type="caution">
    <text evidence="14">The sequence shown here is derived from an EMBL/GenBank/DDBJ whole genome shotgun (WGS) entry which is preliminary data.</text>
</comment>
<dbReference type="AlphaFoldDB" id="A0A831SRM1"/>
<dbReference type="CDD" id="cd06218">
    <property type="entry name" value="DHOD_e_trans"/>
    <property type="match status" value="1"/>
</dbReference>
<dbReference type="PANTHER" id="PTHR43513:SF3">
    <property type="entry name" value="DIHYDROOROTATE DEHYDROGENASE B (NAD(+)), ELECTRON TRANSFER SUBUNIT-RELATED"/>
    <property type="match status" value="1"/>
</dbReference>
<feature type="binding site" evidence="12">
    <location>
        <position position="234"/>
    </location>
    <ligand>
        <name>[2Fe-2S] cluster</name>
        <dbReference type="ChEBI" id="CHEBI:190135"/>
    </ligand>
</feature>
<evidence type="ECO:0000256" key="3">
    <source>
        <dbReference type="ARBA" id="ARBA00022630"/>
    </source>
</evidence>
<dbReference type="Pfam" id="PF10418">
    <property type="entry name" value="DHODB_Fe-S_bind"/>
    <property type="match status" value="1"/>
</dbReference>
<keyword evidence="9 12" id="KW-0411">Iron-sulfur</keyword>
<keyword evidence="6 11" id="KW-0274">FAD</keyword>
<reference evidence="14" key="1">
    <citation type="journal article" date="2020" name="mSystems">
        <title>Genome- and Community-Level Interaction Insights into Carbon Utilization and Element Cycling Functions of Hydrothermarchaeota in Hydrothermal Sediment.</title>
        <authorList>
            <person name="Zhou Z."/>
            <person name="Liu Y."/>
            <person name="Xu W."/>
            <person name="Pan J."/>
            <person name="Luo Z.H."/>
            <person name="Li M."/>
        </authorList>
    </citation>
    <scope>NUCLEOTIDE SEQUENCE [LARGE SCALE GENOMIC DNA]</scope>
    <source>
        <strain evidence="14">SpSt-1181</strain>
    </source>
</reference>
<evidence type="ECO:0000256" key="12">
    <source>
        <dbReference type="PIRSR" id="PIRSR006816-2"/>
    </source>
</evidence>
<comment type="cofactor">
    <cofactor evidence="12">
        <name>[2Fe-2S] cluster</name>
        <dbReference type="ChEBI" id="CHEBI:190135"/>
    </cofactor>
    <text evidence="12">Binds 1 [2Fe-2S] cluster per subunit.</text>
</comment>
<dbReference type="InterPro" id="IPR037117">
    <property type="entry name" value="Dihydroorotate_DH_ele_sf"/>
</dbReference>
<dbReference type="Gene3D" id="3.40.50.80">
    <property type="entry name" value="Nucleotide-binding domain of ferredoxin-NADP reductase (FNR) module"/>
    <property type="match status" value="1"/>
</dbReference>
<dbReference type="InterPro" id="IPR012165">
    <property type="entry name" value="Cyt_c3_hydrogenase_gsu"/>
</dbReference>
<dbReference type="InterPro" id="IPR017927">
    <property type="entry name" value="FAD-bd_FR_type"/>
</dbReference>
<dbReference type="SUPFAM" id="SSF52343">
    <property type="entry name" value="Ferredoxin reductase-like, C-terminal NADP-linked domain"/>
    <property type="match status" value="1"/>
</dbReference>
<keyword evidence="8 12" id="KW-0408">Iron</keyword>
<dbReference type="GO" id="GO:0051537">
    <property type="term" value="F:2 iron, 2 sulfur cluster binding"/>
    <property type="evidence" value="ECO:0007669"/>
    <property type="project" value="UniProtKB-KW"/>
</dbReference>
<name>A0A831SRM1_PROAE</name>
<dbReference type="PROSITE" id="PS51384">
    <property type="entry name" value="FAD_FR"/>
    <property type="match status" value="1"/>
</dbReference>
<feature type="binding site" evidence="12">
    <location>
        <position position="231"/>
    </location>
    <ligand>
        <name>[2Fe-2S] cluster</name>
        <dbReference type="ChEBI" id="CHEBI:190135"/>
    </ligand>
</feature>
<dbReference type="PIRSF" id="PIRSF006816">
    <property type="entry name" value="Cyc3_hyd_g"/>
    <property type="match status" value="1"/>
</dbReference>
<evidence type="ECO:0000256" key="5">
    <source>
        <dbReference type="ARBA" id="ARBA00022723"/>
    </source>
</evidence>
<evidence type="ECO:0000256" key="7">
    <source>
        <dbReference type="ARBA" id="ARBA00022982"/>
    </source>
</evidence>
<evidence type="ECO:0000256" key="4">
    <source>
        <dbReference type="ARBA" id="ARBA00022714"/>
    </source>
</evidence>
<evidence type="ECO:0000313" key="14">
    <source>
        <dbReference type="EMBL" id="HED30753.1"/>
    </source>
</evidence>
<dbReference type="GO" id="GO:0046872">
    <property type="term" value="F:metal ion binding"/>
    <property type="evidence" value="ECO:0007669"/>
    <property type="project" value="UniProtKB-KW"/>
</dbReference>
<protein>
    <submittedName>
        <fullName evidence="14">Dihydroorotate dehydrogenase electron transfer subunit</fullName>
    </submittedName>
</protein>
<dbReference type="EMBL" id="DSBW01000077">
    <property type="protein sequence ID" value="HED30753.1"/>
    <property type="molecule type" value="Genomic_DNA"/>
</dbReference>
<dbReference type="GO" id="GO:0050660">
    <property type="term" value="F:flavin adenine dinucleotide binding"/>
    <property type="evidence" value="ECO:0007669"/>
    <property type="project" value="InterPro"/>
</dbReference>
<dbReference type="InterPro" id="IPR039261">
    <property type="entry name" value="FNR_nucleotide-bd"/>
</dbReference>
<sequence length="265" mass="27820">MHHQQDISDNTAVITSSRPLGGGVSLISFNCPAIARTALPGNFVNIKVTSSQQPLLRRPFSIHNVEGDCVEIMAKNIGCGTSLLCSTEPGTTMQVIGPLGNSFSFASPEFTTAVLVSGGIGTAPMMLLEKHLAAVGKHVLHMIGGRSAEDIHTRGLGNVEIATDDGSRGFRGNVVELLASRIEEVRTQGALKIFACGPDPMLKALAAFCTRHELTCEVSLETVMGCGIGICYGCLVELKNQSGSGTSTILLCQDGPVVDASRLIL</sequence>
<evidence type="ECO:0000256" key="2">
    <source>
        <dbReference type="ARBA" id="ARBA00022448"/>
    </source>
</evidence>
<evidence type="ECO:0000256" key="9">
    <source>
        <dbReference type="ARBA" id="ARBA00023014"/>
    </source>
</evidence>
<proteinExistence type="inferred from homology"/>
<dbReference type="Gene3D" id="2.40.30.10">
    <property type="entry name" value="Translation factors"/>
    <property type="match status" value="1"/>
</dbReference>
<feature type="binding site" evidence="12">
    <location>
        <position position="226"/>
    </location>
    <ligand>
        <name>[2Fe-2S] cluster</name>
        <dbReference type="ChEBI" id="CHEBI:190135"/>
    </ligand>
</feature>
<evidence type="ECO:0000259" key="13">
    <source>
        <dbReference type="PROSITE" id="PS51384"/>
    </source>
</evidence>
<evidence type="ECO:0000256" key="10">
    <source>
        <dbReference type="ARBA" id="ARBA00034078"/>
    </source>
</evidence>
<gene>
    <name evidence="14" type="ORF">ENN50_03485</name>
</gene>
<keyword evidence="7" id="KW-0249">Electron transport</keyword>
<dbReference type="GO" id="GO:0016491">
    <property type="term" value="F:oxidoreductase activity"/>
    <property type="evidence" value="ECO:0007669"/>
    <property type="project" value="InterPro"/>
</dbReference>
<keyword evidence="5 12" id="KW-0479">Metal-binding</keyword>
<dbReference type="InterPro" id="IPR050353">
    <property type="entry name" value="PyrK_electron_transfer"/>
</dbReference>
<dbReference type="Gene3D" id="2.10.240.10">
    <property type="entry name" value="Dihydroorotate dehydrogenase, electron transfer subunit"/>
    <property type="match status" value="1"/>
</dbReference>
<keyword evidence="3 11" id="KW-0285">Flavoprotein</keyword>
<evidence type="ECO:0000256" key="6">
    <source>
        <dbReference type="ARBA" id="ARBA00022827"/>
    </source>
</evidence>
<comment type="similarity">
    <text evidence="1">Belongs to the PyrK family.</text>
</comment>
<accession>A0A831SRM1</accession>
<evidence type="ECO:0000256" key="11">
    <source>
        <dbReference type="PIRSR" id="PIRSR006816-1"/>
    </source>
</evidence>
<organism evidence="14">
    <name type="scientific">Prosthecochloris aestuarii</name>
    <dbReference type="NCBI Taxonomy" id="1102"/>
    <lineage>
        <taxon>Bacteria</taxon>
        <taxon>Pseudomonadati</taxon>
        <taxon>Chlorobiota</taxon>
        <taxon>Chlorobiia</taxon>
        <taxon>Chlorobiales</taxon>
        <taxon>Chlorobiaceae</taxon>
        <taxon>Prosthecochloris</taxon>
    </lineage>
</organism>
<dbReference type="SUPFAM" id="SSF63380">
    <property type="entry name" value="Riboflavin synthase domain-like"/>
    <property type="match status" value="1"/>
</dbReference>
<keyword evidence="2" id="KW-0813">Transport</keyword>
<comment type="cofactor">
    <cofactor evidence="11">
        <name>FAD</name>
        <dbReference type="ChEBI" id="CHEBI:57692"/>
    </cofactor>
    <text evidence="11">Binds 1 FAD per subunit.</text>
</comment>
<keyword evidence="4 12" id="KW-0001">2Fe-2S</keyword>
<dbReference type="InterPro" id="IPR017938">
    <property type="entry name" value="Riboflavin_synthase-like_b-brl"/>
</dbReference>
<dbReference type="GO" id="GO:0006221">
    <property type="term" value="P:pyrimidine nucleotide biosynthetic process"/>
    <property type="evidence" value="ECO:0007669"/>
    <property type="project" value="InterPro"/>
</dbReference>
<feature type="binding site" evidence="11">
    <location>
        <begin position="80"/>
        <end position="81"/>
    </location>
    <ligand>
        <name>FAD</name>
        <dbReference type="ChEBI" id="CHEBI:57692"/>
    </ligand>
</feature>
<dbReference type="Proteomes" id="UP000886335">
    <property type="component" value="Unassembled WGS sequence"/>
</dbReference>
<feature type="domain" description="FAD-binding FR-type" evidence="13">
    <location>
        <begin position="7"/>
        <end position="105"/>
    </location>
</feature>
<evidence type="ECO:0000256" key="8">
    <source>
        <dbReference type="ARBA" id="ARBA00023004"/>
    </source>
</evidence>
<comment type="cofactor">
    <cofactor evidence="10">
        <name>[2Fe-2S] cluster</name>
        <dbReference type="ChEBI" id="CHEBI:190135"/>
    </cofactor>
</comment>
<feature type="binding site" evidence="11">
    <location>
        <begin position="58"/>
        <end position="61"/>
    </location>
    <ligand>
        <name>FAD</name>
        <dbReference type="ChEBI" id="CHEBI:57692"/>
    </ligand>
</feature>
<dbReference type="PANTHER" id="PTHR43513">
    <property type="entry name" value="DIHYDROOROTATE DEHYDROGENASE B (NAD(+)), ELECTRON TRANSFER SUBUNIT"/>
    <property type="match status" value="1"/>
</dbReference>